<dbReference type="Pfam" id="PF13495">
    <property type="entry name" value="Phage_int_SAM_4"/>
    <property type="match status" value="1"/>
</dbReference>
<gene>
    <name evidence="2" type="ORF">KO508_05565</name>
</gene>
<proteinExistence type="predicted"/>
<dbReference type="EMBL" id="JAHKPV010000006">
    <property type="protein sequence ID" value="MBU2873474.1"/>
    <property type="molecule type" value="Genomic_DNA"/>
</dbReference>
<keyword evidence="3" id="KW-1185">Reference proteome</keyword>
<evidence type="ECO:0000313" key="3">
    <source>
        <dbReference type="Proteomes" id="UP000753376"/>
    </source>
</evidence>
<sequence length="42" mass="5077">MTFLQSVRTEIRAKQYSYRTEKTYLSRVRQFILFNDRKSASG</sequence>
<name>A0ABS6A6R7_9GAMM</name>
<organism evidence="2 3">
    <name type="scientific">Marinobacter salexigens</name>
    <dbReference type="NCBI Taxonomy" id="1925763"/>
    <lineage>
        <taxon>Bacteria</taxon>
        <taxon>Pseudomonadati</taxon>
        <taxon>Pseudomonadota</taxon>
        <taxon>Gammaproteobacteria</taxon>
        <taxon>Pseudomonadales</taxon>
        <taxon>Marinobacteraceae</taxon>
        <taxon>Marinobacter</taxon>
    </lineage>
</organism>
<accession>A0ABS6A6R7</accession>
<evidence type="ECO:0000259" key="1">
    <source>
        <dbReference type="Pfam" id="PF13495"/>
    </source>
</evidence>
<evidence type="ECO:0000313" key="2">
    <source>
        <dbReference type="EMBL" id="MBU2873474.1"/>
    </source>
</evidence>
<reference evidence="2 3" key="1">
    <citation type="submission" date="2021-05" db="EMBL/GenBank/DDBJ databases">
        <title>Draft genomes of bacteria isolated from model marine particles.</title>
        <authorList>
            <person name="Datta M.S."/>
            <person name="Schwartzman J.A."/>
            <person name="Enke T.N."/>
            <person name="Saavedra J."/>
            <person name="Cermak N."/>
            <person name="Cordero O.X."/>
        </authorList>
    </citation>
    <scope>NUCLEOTIDE SEQUENCE [LARGE SCALE GENOMIC DNA]</scope>
    <source>
        <strain evidence="2 3">D2M19</strain>
    </source>
</reference>
<comment type="caution">
    <text evidence="2">The sequence shown here is derived from an EMBL/GenBank/DDBJ whole genome shotgun (WGS) entry which is preliminary data.</text>
</comment>
<feature type="domain" description="Integrase SAM-like N-terminal" evidence="1">
    <location>
        <begin position="3"/>
        <end position="38"/>
    </location>
</feature>
<protein>
    <submittedName>
        <fullName evidence="2">Phage integrase N-terminal SAM-like domain-containing protein</fullName>
    </submittedName>
</protein>
<dbReference type="Proteomes" id="UP000753376">
    <property type="component" value="Unassembled WGS sequence"/>
</dbReference>
<dbReference type="InterPro" id="IPR004107">
    <property type="entry name" value="Integrase_SAM-like_N"/>
</dbReference>